<accession>A0A9P9J1I1</accession>
<comment type="subcellular location">
    <subcellularLocation>
        <location evidence="1">Membrane</location>
        <topology evidence="1">Multi-pass membrane protein</topology>
    </subcellularLocation>
</comment>
<gene>
    <name evidence="8" type="ORF">EDB81DRAFT_760822</name>
</gene>
<proteinExistence type="predicted"/>
<feature type="transmembrane region" description="Helical" evidence="7">
    <location>
        <begin position="502"/>
        <end position="525"/>
    </location>
</feature>
<feature type="transmembrane region" description="Helical" evidence="7">
    <location>
        <begin position="95"/>
        <end position="117"/>
    </location>
</feature>
<feature type="transmembrane region" description="Helical" evidence="7">
    <location>
        <begin position="319"/>
        <end position="345"/>
    </location>
</feature>
<keyword evidence="9" id="KW-1185">Reference proteome</keyword>
<dbReference type="InterPro" id="IPR036259">
    <property type="entry name" value="MFS_trans_sf"/>
</dbReference>
<organism evidence="8 9">
    <name type="scientific">Dactylonectria macrodidyma</name>
    <dbReference type="NCBI Taxonomy" id="307937"/>
    <lineage>
        <taxon>Eukaryota</taxon>
        <taxon>Fungi</taxon>
        <taxon>Dikarya</taxon>
        <taxon>Ascomycota</taxon>
        <taxon>Pezizomycotina</taxon>
        <taxon>Sordariomycetes</taxon>
        <taxon>Hypocreomycetidae</taxon>
        <taxon>Hypocreales</taxon>
        <taxon>Nectriaceae</taxon>
        <taxon>Dactylonectria</taxon>
    </lineage>
</organism>
<evidence type="ECO:0000313" key="9">
    <source>
        <dbReference type="Proteomes" id="UP000738349"/>
    </source>
</evidence>
<feature type="transmembrane region" description="Helical" evidence="7">
    <location>
        <begin position="57"/>
        <end position="75"/>
    </location>
</feature>
<feature type="transmembrane region" description="Helical" evidence="7">
    <location>
        <begin position="365"/>
        <end position="388"/>
    </location>
</feature>
<dbReference type="AlphaFoldDB" id="A0A9P9J1I1"/>
<keyword evidence="5" id="KW-0325">Glycoprotein</keyword>
<sequence>MQPSVSPNAERGHDPPGTVLLQDLTSETDGNGEVLLQPQPTDDPNDPLNWKKWEKSLNFGLVLLYCLLMMAWMTASTPTWGPMNIELGFSYETLTNSYAVGSAGLAISAIPFIPLALKFGRRPIYLGSLIIAVPLNVWAARISNVVDLFLFSLFNCALSALAESIPPMTIADVYFVHQRGSANSLYTWISVMGISLATVASGYISLDLGWRWVWWISAIMMGAVAIAFAFFYEDTKYAVHLQGTSPMSNLKKIDTESVPVDGDKKTDAEGQTATHGLWPVRSCGAEPLPPRKSYVQRLKLWTTSEDHAQTSWKFFWHPFVIMATFPAVSYTALVYAVSTSCYQVIVTVISSVMLGPPYLLSSDKIGLLSGIPFLIGATVGGLVTGLVSDRFILWLARRNNGVYEPEMRLWLLLFLSPLMPAALLLFGYSLNNGRPWFLVGLGAVIFASGFAPTLTLTLAYITDAYTDVIADSMVAITFARNAVATAFIFASTPWIEAVGIDHVFLTLALVCVACIVPIIPLLIFGKRIRSHTAAKYKTYSGNQTESRPLNVS</sequence>
<dbReference type="Gene3D" id="1.20.1250.20">
    <property type="entry name" value="MFS general substrate transporter like domains"/>
    <property type="match status" value="1"/>
</dbReference>
<dbReference type="GO" id="GO:0022857">
    <property type="term" value="F:transmembrane transporter activity"/>
    <property type="evidence" value="ECO:0007669"/>
    <property type="project" value="InterPro"/>
</dbReference>
<keyword evidence="3 7" id="KW-1133">Transmembrane helix</keyword>
<dbReference type="PANTHER" id="PTHR23502:SF50">
    <property type="entry name" value="TRANSPORTER, PUTATIVE (AFU_ORTHOLOGUE AFUA_5G00430)-RELATED"/>
    <property type="match status" value="1"/>
</dbReference>
<name>A0A9P9J1I1_9HYPO</name>
<dbReference type="SUPFAM" id="SSF103473">
    <property type="entry name" value="MFS general substrate transporter"/>
    <property type="match status" value="1"/>
</dbReference>
<evidence type="ECO:0000256" key="1">
    <source>
        <dbReference type="ARBA" id="ARBA00004141"/>
    </source>
</evidence>
<evidence type="ECO:0000256" key="6">
    <source>
        <dbReference type="SAM" id="MobiDB-lite"/>
    </source>
</evidence>
<evidence type="ECO:0000313" key="8">
    <source>
        <dbReference type="EMBL" id="KAH7141983.1"/>
    </source>
</evidence>
<keyword evidence="4 7" id="KW-0472">Membrane</keyword>
<feature type="transmembrane region" description="Helical" evidence="7">
    <location>
        <begin position="468"/>
        <end position="490"/>
    </location>
</feature>
<feature type="transmembrane region" description="Helical" evidence="7">
    <location>
        <begin position="185"/>
        <end position="206"/>
    </location>
</feature>
<feature type="transmembrane region" description="Helical" evidence="7">
    <location>
        <begin position="409"/>
        <end position="430"/>
    </location>
</feature>
<protein>
    <submittedName>
        <fullName evidence="8">Major facilitator superfamily domain-containing protein</fullName>
    </submittedName>
</protein>
<dbReference type="PANTHER" id="PTHR23502">
    <property type="entry name" value="MAJOR FACILITATOR SUPERFAMILY"/>
    <property type="match status" value="1"/>
</dbReference>
<keyword evidence="2 7" id="KW-0812">Transmembrane</keyword>
<dbReference type="Pfam" id="PF07690">
    <property type="entry name" value="MFS_1"/>
    <property type="match status" value="1"/>
</dbReference>
<evidence type="ECO:0000256" key="7">
    <source>
        <dbReference type="SAM" id="Phobius"/>
    </source>
</evidence>
<dbReference type="EMBL" id="JAGMUV010000010">
    <property type="protein sequence ID" value="KAH7141983.1"/>
    <property type="molecule type" value="Genomic_DNA"/>
</dbReference>
<comment type="caution">
    <text evidence="8">The sequence shown here is derived from an EMBL/GenBank/DDBJ whole genome shotgun (WGS) entry which is preliminary data.</text>
</comment>
<reference evidence="8" key="1">
    <citation type="journal article" date="2021" name="Nat. Commun.">
        <title>Genetic determinants of endophytism in the Arabidopsis root mycobiome.</title>
        <authorList>
            <person name="Mesny F."/>
            <person name="Miyauchi S."/>
            <person name="Thiergart T."/>
            <person name="Pickel B."/>
            <person name="Atanasova L."/>
            <person name="Karlsson M."/>
            <person name="Huettel B."/>
            <person name="Barry K.W."/>
            <person name="Haridas S."/>
            <person name="Chen C."/>
            <person name="Bauer D."/>
            <person name="Andreopoulos W."/>
            <person name="Pangilinan J."/>
            <person name="LaButti K."/>
            <person name="Riley R."/>
            <person name="Lipzen A."/>
            <person name="Clum A."/>
            <person name="Drula E."/>
            <person name="Henrissat B."/>
            <person name="Kohler A."/>
            <person name="Grigoriev I.V."/>
            <person name="Martin F.M."/>
            <person name="Hacquard S."/>
        </authorList>
    </citation>
    <scope>NUCLEOTIDE SEQUENCE</scope>
    <source>
        <strain evidence="8">MPI-CAGE-AT-0147</strain>
    </source>
</reference>
<evidence type="ECO:0000256" key="4">
    <source>
        <dbReference type="ARBA" id="ARBA00023136"/>
    </source>
</evidence>
<dbReference type="GO" id="GO:0005886">
    <property type="term" value="C:plasma membrane"/>
    <property type="evidence" value="ECO:0007669"/>
    <property type="project" value="TreeGrafter"/>
</dbReference>
<evidence type="ECO:0000256" key="5">
    <source>
        <dbReference type="ARBA" id="ARBA00023180"/>
    </source>
</evidence>
<feature type="transmembrane region" description="Helical" evidence="7">
    <location>
        <begin position="436"/>
        <end position="461"/>
    </location>
</feature>
<feature type="region of interest" description="Disordered" evidence="6">
    <location>
        <begin position="1"/>
        <end position="24"/>
    </location>
</feature>
<dbReference type="InterPro" id="IPR011701">
    <property type="entry name" value="MFS"/>
</dbReference>
<evidence type="ECO:0000256" key="3">
    <source>
        <dbReference type="ARBA" id="ARBA00022989"/>
    </source>
</evidence>
<feature type="transmembrane region" description="Helical" evidence="7">
    <location>
        <begin position="124"/>
        <end position="142"/>
    </location>
</feature>
<dbReference type="OrthoDB" id="5215911at2759"/>
<dbReference type="Proteomes" id="UP000738349">
    <property type="component" value="Unassembled WGS sequence"/>
</dbReference>
<feature type="transmembrane region" description="Helical" evidence="7">
    <location>
        <begin position="212"/>
        <end position="232"/>
    </location>
</feature>
<evidence type="ECO:0000256" key="2">
    <source>
        <dbReference type="ARBA" id="ARBA00022692"/>
    </source>
</evidence>